<sequence length="74" mass="8516">MSFQGRGCCQRRLESIGWLIRIGGQLDRRKAYARWNSGIRFELTALARGDLAEALGEFCYLKSKPMRQCEPYVS</sequence>
<reference evidence="1 2" key="1">
    <citation type="submission" date="2019-02" db="EMBL/GenBank/DDBJ databases">
        <title>Deep-cultivation of Planctomycetes and their phenomic and genomic characterization uncovers novel biology.</title>
        <authorList>
            <person name="Wiegand S."/>
            <person name="Jogler M."/>
            <person name="Boedeker C."/>
            <person name="Pinto D."/>
            <person name="Vollmers J."/>
            <person name="Rivas-Marin E."/>
            <person name="Kohn T."/>
            <person name="Peeters S.H."/>
            <person name="Heuer A."/>
            <person name="Rast P."/>
            <person name="Oberbeckmann S."/>
            <person name="Bunk B."/>
            <person name="Jeske O."/>
            <person name="Meyerdierks A."/>
            <person name="Storesund J.E."/>
            <person name="Kallscheuer N."/>
            <person name="Luecker S."/>
            <person name="Lage O.M."/>
            <person name="Pohl T."/>
            <person name="Merkel B.J."/>
            <person name="Hornburger P."/>
            <person name="Mueller R.-W."/>
            <person name="Bruemmer F."/>
            <person name="Labrenz M."/>
            <person name="Spormann A.M."/>
            <person name="Op Den Camp H."/>
            <person name="Overmann J."/>
            <person name="Amann R."/>
            <person name="Jetten M.S.M."/>
            <person name="Mascher T."/>
            <person name="Medema M.H."/>
            <person name="Devos D.P."/>
            <person name="Kaster A.-K."/>
            <person name="Ovreas L."/>
            <person name="Rohde M."/>
            <person name="Galperin M.Y."/>
            <person name="Jogler C."/>
        </authorList>
    </citation>
    <scope>NUCLEOTIDE SEQUENCE [LARGE SCALE GENOMIC DNA]</scope>
    <source>
        <strain evidence="1 2">Q31b</strain>
    </source>
</reference>
<keyword evidence="2" id="KW-1185">Reference proteome</keyword>
<proteinExistence type="predicted"/>
<comment type="caution">
    <text evidence="1">The sequence shown here is derived from an EMBL/GenBank/DDBJ whole genome shotgun (WGS) entry which is preliminary data.</text>
</comment>
<dbReference type="Proteomes" id="UP000315471">
    <property type="component" value="Unassembled WGS sequence"/>
</dbReference>
<organism evidence="1 2">
    <name type="scientific">Novipirellula aureliae</name>
    <dbReference type="NCBI Taxonomy" id="2527966"/>
    <lineage>
        <taxon>Bacteria</taxon>
        <taxon>Pseudomonadati</taxon>
        <taxon>Planctomycetota</taxon>
        <taxon>Planctomycetia</taxon>
        <taxon>Pirellulales</taxon>
        <taxon>Pirellulaceae</taxon>
        <taxon>Novipirellula</taxon>
    </lineage>
</organism>
<evidence type="ECO:0000313" key="2">
    <source>
        <dbReference type="Proteomes" id="UP000315471"/>
    </source>
</evidence>
<evidence type="ECO:0000313" key="1">
    <source>
        <dbReference type="EMBL" id="TWU45064.1"/>
    </source>
</evidence>
<dbReference type="EMBL" id="SJPY01000001">
    <property type="protein sequence ID" value="TWU45064.1"/>
    <property type="molecule type" value="Genomic_DNA"/>
</dbReference>
<accession>A0A5C6E8Z7</accession>
<gene>
    <name evidence="1" type="ORF">Q31b_02350</name>
</gene>
<name>A0A5C6E8Z7_9BACT</name>
<dbReference type="AlphaFoldDB" id="A0A5C6E8Z7"/>
<protein>
    <submittedName>
        <fullName evidence="1">Uncharacterized protein</fullName>
    </submittedName>
</protein>